<dbReference type="AlphaFoldDB" id="A0A1I8ARN7"/>
<accession>A0A1I8ARN7</accession>
<keyword evidence="1" id="KW-0812">Transmembrane</keyword>
<keyword evidence="2" id="KW-1185">Reference proteome</keyword>
<organism evidence="2 3">
    <name type="scientific">Steinernema glaseri</name>
    <dbReference type="NCBI Taxonomy" id="37863"/>
    <lineage>
        <taxon>Eukaryota</taxon>
        <taxon>Metazoa</taxon>
        <taxon>Ecdysozoa</taxon>
        <taxon>Nematoda</taxon>
        <taxon>Chromadorea</taxon>
        <taxon>Rhabditida</taxon>
        <taxon>Tylenchina</taxon>
        <taxon>Panagrolaimomorpha</taxon>
        <taxon>Strongyloidoidea</taxon>
        <taxon>Steinernematidae</taxon>
        <taxon>Steinernema</taxon>
    </lineage>
</organism>
<evidence type="ECO:0000313" key="3">
    <source>
        <dbReference type="WBParaSite" id="L893_g8176.t1"/>
    </source>
</evidence>
<evidence type="ECO:0000256" key="1">
    <source>
        <dbReference type="SAM" id="Phobius"/>
    </source>
</evidence>
<keyword evidence="1" id="KW-0472">Membrane</keyword>
<dbReference type="Proteomes" id="UP000095287">
    <property type="component" value="Unplaced"/>
</dbReference>
<proteinExistence type="predicted"/>
<sequence>AIVPIFLVKHCGRRPLMVATQLLALLALASAVICTYLDAKTYQGPRS</sequence>
<evidence type="ECO:0000313" key="2">
    <source>
        <dbReference type="Proteomes" id="UP000095287"/>
    </source>
</evidence>
<protein>
    <submittedName>
        <fullName evidence="3">Aa_trans domain-containing protein</fullName>
    </submittedName>
</protein>
<reference evidence="3" key="1">
    <citation type="submission" date="2016-11" db="UniProtKB">
        <authorList>
            <consortium name="WormBaseParasite"/>
        </authorList>
    </citation>
    <scope>IDENTIFICATION</scope>
</reference>
<feature type="transmembrane region" description="Helical" evidence="1">
    <location>
        <begin position="16"/>
        <end position="37"/>
    </location>
</feature>
<keyword evidence="1" id="KW-1133">Transmembrane helix</keyword>
<dbReference type="WBParaSite" id="L893_g8176.t1">
    <property type="protein sequence ID" value="L893_g8176.t1"/>
    <property type="gene ID" value="L893_g8176"/>
</dbReference>
<name>A0A1I8ARN7_9BILA</name>